<evidence type="ECO:0000313" key="2">
    <source>
        <dbReference type="Proteomes" id="UP001464891"/>
    </source>
</evidence>
<name>A0ABV0JFH9_9CYAN</name>
<protein>
    <submittedName>
        <fullName evidence="1">Uncharacterized protein</fullName>
    </submittedName>
</protein>
<organism evidence="1 2">
    <name type="scientific">Trichocoleus desertorum GB2-A4</name>
    <dbReference type="NCBI Taxonomy" id="2933944"/>
    <lineage>
        <taxon>Bacteria</taxon>
        <taxon>Bacillati</taxon>
        <taxon>Cyanobacteriota</taxon>
        <taxon>Cyanophyceae</taxon>
        <taxon>Leptolyngbyales</taxon>
        <taxon>Trichocoleusaceae</taxon>
        <taxon>Trichocoleus</taxon>
    </lineage>
</organism>
<keyword evidence="2" id="KW-1185">Reference proteome</keyword>
<proteinExistence type="predicted"/>
<gene>
    <name evidence="1" type="ORF">NC998_25920</name>
</gene>
<dbReference type="PROSITE" id="PS51257">
    <property type="entry name" value="PROKAR_LIPOPROTEIN"/>
    <property type="match status" value="1"/>
</dbReference>
<dbReference type="EMBL" id="JAMPKM010000033">
    <property type="protein sequence ID" value="MEP0820537.1"/>
    <property type="molecule type" value="Genomic_DNA"/>
</dbReference>
<comment type="caution">
    <text evidence="1">The sequence shown here is derived from an EMBL/GenBank/DDBJ whole genome shotgun (WGS) entry which is preliminary data.</text>
</comment>
<reference evidence="1 2" key="1">
    <citation type="submission" date="2022-04" db="EMBL/GenBank/DDBJ databases">
        <title>Positive selection, recombination, and allopatry shape intraspecific diversity of widespread and dominant cyanobacteria.</title>
        <authorList>
            <person name="Wei J."/>
            <person name="Shu W."/>
            <person name="Hu C."/>
        </authorList>
    </citation>
    <scope>NUCLEOTIDE SEQUENCE [LARGE SCALE GENOMIC DNA]</scope>
    <source>
        <strain evidence="1 2">GB2-A4</strain>
    </source>
</reference>
<dbReference type="RefSeq" id="WP_190437198.1">
    <property type="nucleotide sequence ID" value="NZ_JAMPKM010000033.1"/>
</dbReference>
<accession>A0ABV0JFH9</accession>
<sequence>MQKTKRSRRPQKPDVLPFVILVLVIGSFALACIDEDARATFADLAKVGVGGYIGLMMPSNRTGKPD</sequence>
<evidence type="ECO:0000313" key="1">
    <source>
        <dbReference type="EMBL" id="MEP0820537.1"/>
    </source>
</evidence>
<dbReference type="Proteomes" id="UP001464891">
    <property type="component" value="Unassembled WGS sequence"/>
</dbReference>